<organism evidence="7 8">
    <name type="scientific">Eragrostis curvula</name>
    <name type="common">weeping love grass</name>
    <dbReference type="NCBI Taxonomy" id="38414"/>
    <lineage>
        <taxon>Eukaryota</taxon>
        <taxon>Viridiplantae</taxon>
        <taxon>Streptophyta</taxon>
        <taxon>Embryophyta</taxon>
        <taxon>Tracheophyta</taxon>
        <taxon>Spermatophyta</taxon>
        <taxon>Magnoliopsida</taxon>
        <taxon>Liliopsida</taxon>
        <taxon>Poales</taxon>
        <taxon>Poaceae</taxon>
        <taxon>PACMAD clade</taxon>
        <taxon>Chloridoideae</taxon>
        <taxon>Eragrostideae</taxon>
        <taxon>Eragrostidinae</taxon>
        <taxon>Eragrostis</taxon>
    </lineage>
</organism>
<feature type="chain" id="PRO_5023817973" description="EGF-like domain-containing protein" evidence="4">
    <location>
        <begin position="25"/>
        <end position="357"/>
    </location>
</feature>
<dbReference type="SUPFAM" id="SSF57196">
    <property type="entry name" value="EGF/Laminin"/>
    <property type="match status" value="1"/>
</dbReference>
<dbReference type="AlphaFoldDB" id="A0A5J9WGR8"/>
<dbReference type="GO" id="GO:0016020">
    <property type="term" value="C:membrane"/>
    <property type="evidence" value="ECO:0007669"/>
    <property type="project" value="UniProtKB-SubCell"/>
</dbReference>
<dbReference type="InterPro" id="IPR018097">
    <property type="entry name" value="EGF_Ca-bd_CS"/>
</dbReference>
<comment type="subcellular location">
    <subcellularLocation>
        <location evidence="1">Membrane</location>
        <topology evidence="1">Single-pass membrane protein</topology>
    </subcellularLocation>
</comment>
<feature type="domain" description="EGF-like calcium-binding" evidence="5">
    <location>
        <begin position="308"/>
        <end position="351"/>
    </location>
</feature>
<reference evidence="7 8" key="1">
    <citation type="journal article" date="2019" name="Sci. Rep.">
        <title>A high-quality genome of Eragrostis curvula grass provides insights into Poaceae evolution and supports new strategies to enhance forage quality.</title>
        <authorList>
            <person name="Carballo J."/>
            <person name="Santos B.A.C.M."/>
            <person name="Zappacosta D."/>
            <person name="Garbus I."/>
            <person name="Selva J.P."/>
            <person name="Gallo C.A."/>
            <person name="Diaz A."/>
            <person name="Albertini E."/>
            <person name="Caccamo M."/>
            <person name="Echenique V."/>
        </authorList>
    </citation>
    <scope>NUCLEOTIDE SEQUENCE [LARGE SCALE GENOMIC DNA]</scope>
    <source>
        <strain evidence="8">cv. Victoria</strain>
        <tissue evidence="7">Leaf</tissue>
    </source>
</reference>
<dbReference type="PANTHER" id="PTHR33491">
    <property type="entry name" value="OSJNBA0016N04.9 PROTEIN"/>
    <property type="match status" value="1"/>
</dbReference>
<evidence type="ECO:0000256" key="4">
    <source>
        <dbReference type="SAM" id="SignalP"/>
    </source>
</evidence>
<evidence type="ECO:0000256" key="3">
    <source>
        <dbReference type="ARBA" id="ARBA00023157"/>
    </source>
</evidence>
<evidence type="ECO:0000313" key="8">
    <source>
        <dbReference type="Proteomes" id="UP000324897"/>
    </source>
</evidence>
<accession>A0A5J9WGR8</accession>
<evidence type="ECO:0000256" key="2">
    <source>
        <dbReference type="ARBA" id="ARBA00022729"/>
    </source>
</evidence>
<dbReference type="InterPro" id="IPR001881">
    <property type="entry name" value="EGF-like_Ca-bd_dom"/>
</dbReference>
<keyword evidence="3" id="KW-1015">Disulfide bond</keyword>
<protein>
    <recommendedName>
        <fullName evidence="9">EGF-like domain-containing protein</fullName>
    </recommendedName>
</protein>
<dbReference type="InterPro" id="IPR025287">
    <property type="entry name" value="WAK_GUB"/>
</dbReference>
<dbReference type="Pfam" id="PF13947">
    <property type="entry name" value="GUB_WAK_bind"/>
    <property type="match status" value="1"/>
</dbReference>
<dbReference type="SMART" id="SM00179">
    <property type="entry name" value="EGF_CA"/>
    <property type="match status" value="1"/>
</dbReference>
<dbReference type="CDD" id="cd00054">
    <property type="entry name" value="EGF_CA"/>
    <property type="match status" value="1"/>
</dbReference>
<dbReference type="OrthoDB" id="4062651at2759"/>
<evidence type="ECO:0000256" key="1">
    <source>
        <dbReference type="ARBA" id="ARBA00004167"/>
    </source>
</evidence>
<feature type="domain" description="EGF-like" evidence="6">
    <location>
        <begin position="257"/>
        <end position="307"/>
    </location>
</feature>
<dbReference type="Gramene" id="TVU47882">
    <property type="protein sequence ID" value="TVU47882"/>
    <property type="gene ID" value="EJB05_07498"/>
</dbReference>
<dbReference type="EMBL" id="RWGY01000004">
    <property type="protein sequence ID" value="TVU47882.1"/>
    <property type="molecule type" value="Genomic_DNA"/>
</dbReference>
<dbReference type="SMART" id="SM00181">
    <property type="entry name" value="EGF"/>
    <property type="match status" value="2"/>
</dbReference>
<evidence type="ECO:0008006" key="9">
    <source>
        <dbReference type="Google" id="ProtNLM"/>
    </source>
</evidence>
<dbReference type="GO" id="GO:0005509">
    <property type="term" value="F:calcium ion binding"/>
    <property type="evidence" value="ECO:0007669"/>
    <property type="project" value="InterPro"/>
</dbReference>
<keyword evidence="2 4" id="KW-0732">Signal</keyword>
<feature type="signal peptide" evidence="4">
    <location>
        <begin position="1"/>
        <end position="24"/>
    </location>
</feature>
<gene>
    <name evidence="7" type="ORF">EJB05_07498</name>
</gene>
<dbReference type="InterPro" id="IPR000742">
    <property type="entry name" value="EGF"/>
</dbReference>
<name>A0A5J9WGR8_9POAL</name>
<dbReference type="Gene3D" id="2.10.25.10">
    <property type="entry name" value="Laminin"/>
    <property type="match status" value="1"/>
</dbReference>
<dbReference type="PROSITE" id="PS01187">
    <property type="entry name" value="EGF_CA"/>
    <property type="match status" value="1"/>
</dbReference>
<feature type="domain" description="EGF-like" evidence="6">
    <location>
        <begin position="311"/>
        <end position="351"/>
    </location>
</feature>
<dbReference type="GO" id="GO:0030247">
    <property type="term" value="F:polysaccharide binding"/>
    <property type="evidence" value="ECO:0007669"/>
    <property type="project" value="InterPro"/>
</dbReference>
<feature type="non-terminal residue" evidence="7">
    <location>
        <position position="1"/>
    </location>
</feature>
<comment type="caution">
    <text evidence="7">The sequence shown here is derived from an EMBL/GenBank/DDBJ whole genome shotgun (WGS) entry which is preliminary data.</text>
</comment>
<keyword evidence="8" id="KW-1185">Reference proteome</keyword>
<dbReference type="Proteomes" id="UP000324897">
    <property type="component" value="Chromosome 5"/>
</dbReference>
<evidence type="ECO:0000259" key="6">
    <source>
        <dbReference type="SMART" id="SM00181"/>
    </source>
</evidence>
<evidence type="ECO:0000313" key="7">
    <source>
        <dbReference type="EMBL" id="TVU47882.1"/>
    </source>
</evidence>
<proteinExistence type="predicted"/>
<evidence type="ECO:0000259" key="5">
    <source>
        <dbReference type="SMART" id="SM00179"/>
    </source>
</evidence>
<sequence length="357" mass="38381">MAATIGTLAALMLLTVTAPALSEAANKSMALPGCQATCGGVDIPYPFGIGANCSRDAGFEIACNNGKTPVLIPKNYEFVSLSVEPSVASVRLPIAYQCYNATGYINWDYGEATFNDKGVYRISDTLNELVVLGCNTVAYISSKPSANASKTGYSYDVYTGCISYCTSIDSTVDGQCKGLGCCRVDIPPGLTDNYITFSGYGHENIYQFNPCSFSFLVGQGSFNYSKANLNMPGYENKKMLVWLDWAIRPPNGTDTLTCAEAMKNRTSYACKSQNSNCTNAGNGPGYSCRCARGYEGNPYIDGDGGCTNINECANLDKYNLKCYGVCRDTEGSYECKCPRGSHGKPKEAPCEPNFPRV</sequence>